<dbReference type="EMBL" id="JH793600">
    <property type="protein sequence ID" value="ELQ42282.1"/>
    <property type="molecule type" value="Genomic_DNA"/>
</dbReference>
<feature type="compositionally biased region" description="Low complexity" evidence="1">
    <location>
        <begin position="45"/>
        <end position="59"/>
    </location>
</feature>
<proteinExistence type="predicted"/>
<name>A0AA97P5X6_PYRO3</name>
<dbReference type="Proteomes" id="UP000011086">
    <property type="component" value="Unassembled WGS sequence"/>
</dbReference>
<protein>
    <submittedName>
        <fullName evidence="2">Uncharacterized protein</fullName>
    </submittedName>
</protein>
<feature type="compositionally biased region" description="Basic residues" evidence="1">
    <location>
        <begin position="352"/>
        <end position="364"/>
    </location>
</feature>
<organism evidence="2">
    <name type="scientific">Pyricularia oryzae (strain Y34)</name>
    <name type="common">Rice blast fungus</name>
    <name type="synonym">Magnaporthe oryzae</name>
    <dbReference type="NCBI Taxonomy" id="1143189"/>
    <lineage>
        <taxon>Eukaryota</taxon>
        <taxon>Fungi</taxon>
        <taxon>Dikarya</taxon>
        <taxon>Ascomycota</taxon>
        <taxon>Pezizomycotina</taxon>
        <taxon>Sordariomycetes</taxon>
        <taxon>Sordariomycetidae</taxon>
        <taxon>Magnaporthales</taxon>
        <taxon>Pyriculariaceae</taxon>
        <taxon>Pyricularia</taxon>
    </lineage>
</organism>
<sequence>MSYNPYMGFNVDDYGYYGSDQPNYEQPSGSAAPVYANPASIGLAPRPGTSSGSGQSRTSYLGQPYYPPPSSALASDPVRSSSRSGQRSSAKKAGSSSKTSQRSSRSAYPPTSMPAVSSGPAARSSSRSGHRSSAQSSRSAYPPTSMPAYPAEPAAKPAARPASRSSRRESLSGMYPPASMAAYDSELPSSFTSQSGRRESFSDLFPPTPMAASDLFPPTPTPAYDDEPPMFGYDDDVPPARSVSRSGRRESVSGTYPPTSMSAYDSEVPARSASRSARRDSLFGAYPPTSMSAFPAEPPTRSASRSGRRESVSGMHPPTSTTQNLFEAPARPTSRSGHGQPSSSSQSGHGRPSSRSHASTRSHRRSAEVPARPKSPKPSNRDAFGSRYKTCPKCGLGKLRLSSMTMCRACTEEASRPALGPGMPKSPSTTPYRPVVDLSNSGASRATPYPIPTWYTGTPVLGGTNPYRASLVAPRDTRICPCGRPNHDNLSIMCSYCQRHGLGR</sequence>
<dbReference type="AlphaFoldDB" id="A0AA97P5X6"/>
<feature type="region of interest" description="Disordered" evidence="1">
    <location>
        <begin position="12"/>
        <end position="387"/>
    </location>
</feature>
<feature type="compositionally biased region" description="Low complexity" evidence="1">
    <location>
        <begin position="334"/>
        <end position="351"/>
    </location>
</feature>
<feature type="compositionally biased region" description="Low complexity" evidence="1">
    <location>
        <begin position="147"/>
        <end position="164"/>
    </location>
</feature>
<evidence type="ECO:0000256" key="1">
    <source>
        <dbReference type="SAM" id="MobiDB-lite"/>
    </source>
</evidence>
<gene>
    <name evidence="2" type="ORF">OOU_Y34scaffold00217g24</name>
</gene>
<evidence type="ECO:0000313" key="2">
    <source>
        <dbReference type="EMBL" id="ELQ42282.1"/>
    </source>
</evidence>
<feature type="compositionally biased region" description="Low complexity" evidence="1">
    <location>
        <begin position="79"/>
        <end position="106"/>
    </location>
</feature>
<accession>A0AA97P5X6</accession>
<feature type="compositionally biased region" description="Polar residues" evidence="1">
    <location>
        <begin position="20"/>
        <end position="29"/>
    </location>
</feature>
<feature type="compositionally biased region" description="Low complexity" evidence="1">
    <location>
        <begin position="117"/>
        <end position="140"/>
    </location>
</feature>
<feature type="compositionally biased region" description="Acidic residues" evidence="1">
    <location>
        <begin position="224"/>
        <end position="237"/>
    </location>
</feature>
<reference evidence="2" key="1">
    <citation type="journal article" date="2012" name="PLoS Genet.">
        <title>Comparative analysis of the genomes of two field isolates of the rice blast fungus Magnaporthe oryzae.</title>
        <authorList>
            <person name="Xue M."/>
            <person name="Yang J."/>
            <person name="Li Z."/>
            <person name="Hu S."/>
            <person name="Yao N."/>
            <person name="Dean R.A."/>
            <person name="Zhao W."/>
            <person name="Shen M."/>
            <person name="Zhang H."/>
            <person name="Li C."/>
            <person name="Liu L."/>
            <person name="Cao L."/>
            <person name="Xu X."/>
            <person name="Xing Y."/>
            <person name="Hsiang T."/>
            <person name="Zhang Z."/>
            <person name="Xu J.R."/>
            <person name="Peng Y.L."/>
        </authorList>
    </citation>
    <scope>NUCLEOTIDE SEQUENCE</scope>
    <source>
        <strain evidence="2">Y34</strain>
    </source>
</reference>